<feature type="domain" description="Class II aldolase/adducin N-terminal" evidence="1">
    <location>
        <begin position="17"/>
        <end position="68"/>
    </location>
</feature>
<protein>
    <recommendedName>
        <fullName evidence="1">Class II aldolase/adducin N-terminal domain-containing protein</fullName>
    </recommendedName>
</protein>
<dbReference type="InterPro" id="IPR001303">
    <property type="entry name" value="Aldolase_II/adducin_N"/>
</dbReference>
<proteinExistence type="predicted"/>
<dbReference type="InterPro" id="IPR051017">
    <property type="entry name" value="Aldolase-II_Adducin_sf"/>
</dbReference>
<keyword evidence="3" id="KW-1185">Reference proteome</keyword>
<reference evidence="2 3" key="1">
    <citation type="submission" date="2023-08" db="EMBL/GenBank/DDBJ databases">
        <title>Black Yeasts Isolated from many extreme environments.</title>
        <authorList>
            <person name="Coleine C."/>
            <person name="Stajich J.E."/>
            <person name="Selbmann L."/>
        </authorList>
    </citation>
    <scope>NUCLEOTIDE SEQUENCE [LARGE SCALE GENOMIC DNA]</scope>
    <source>
        <strain evidence="2 3">CCFEE 5935</strain>
    </source>
</reference>
<organism evidence="2 3">
    <name type="scientific">Saxophila tyrrhenica</name>
    <dbReference type="NCBI Taxonomy" id="1690608"/>
    <lineage>
        <taxon>Eukaryota</taxon>
        <taxon>Fungi</taxon>
        <taxon>Dikarya</taxon>
        <taxon>Ascomycota</taxon>
        <taxon>Pezizomycotina</taxon>
        <taxon>Dothideomycetes</taxon>
        <taxon>Dothideomycetidae</taxon>
        <taxon>Mycosphaerellales</taxon>
        <taxon>Extremaceae</taxon>
        <taxon>Saxophila</taxon>
    </lineage>
</organism>
<dbReference type="SUPFAM" id="SSF53639">
    <property type="entry name" value="AraD/HMP-PK domain-like"/>
    <property type="match status" value="1"/>
</dbReference>
<name>A0AAV9NUB8_9PEZI</name>
<sequence>MFYQGLGVYEGFGGVVLAQEEGKRLADALGEKNKNLILQNHGLLTAGYTVDEAAASFIALERACEAQLLAESAAANGIPKKLVGDEEALYSYKVSGYPACMHTQFVPEFDLEVELSGGKLLE</sequence>
<dbReference type="GO" id="GO:0005856">
    <property type="term" value="C:cytoskeleton"/>
    <property type="evidence" value="ECO:0007669"/>
    <property type="project" value="TreeGrafter"/>
</dbReference>
<dbReference type="GeneID" id="89932259"/>
<dbReference type="InterPro" id="IPR036409">
    <property type="entry name" value="Aldolase_II/adducin_N_sf"/>
</dbReference>
<evidence type="ECO:0000259" key="1">
    <source>
        <dbReference type="Pfam" id="PF00596"/>
    </source>
</evidence>
<accession>A0AAV9NUB8</accession>
<dbReference type="GO" id="GO:0051015">
    <property type="term" value="F:actin filament binding"/>
    <property type="evidence" value="ECO:0007669"/>
    <property type="project" value="TreeGrafter"/>
</dbReference>
<evidence type="ECO:0000313" key="2">
    <source>
        <dbReference type="EMBL" id="KAK5163151.1"/>
    </source>
</evidence>
<dbReference type="RefSeq" id="XP_064653699.1">
    <property type="nucleotide sequence ID" value="XM_064808151.1"/>
</dbReference>
<dbReference type="Pfam" id="PF00596">
    <property type="entry name" value="Aldolase_II"/>
    <property type="match status" value="1"/>
</dbReference>
<dbReference type="AlphaFoldDB" id="A0AAV9NUB8"/>
<evidence type="ECO:0000313" key="3">
    <source>
        <dbReference type="Proteomes" id="UP001337655"/>
    </source>
</evidence>
<dbReference type="EMBL" id="JAVRRT010000028">
    <property type="protein sequence ID" value="KAK5163151.1"/>
    <property type="molecule type" value="Genomic_DNA"/>
</dbReference>
<dbReference type="Proteomes" id="UP001337655">
    <property type="component" value="Unassembled WGS sequence"/>
</dbReference>
<gene>
    <name evidence="2" type="ORF">LTR77_010935</name>
</gene>
<dbReference type="PANTHER" id="PTHR10672">
    <property type="entry name" value="ADDUCIN"/>
    <property type="match status" value="1"/>
</dbReference>
<dbReference type="Gene3D" id="3.40.225.10">
    <property type="entry name" value="Class II aldolase/adducin N-terminal domain"/>
    <property type="match status" value="1"/>
</dbReference>
<dbReference type="PANTHER" id="PTHR10672:SF39">
    <property type="entry name" value="CLASS II ALDOLASE_ADDUCIN N-TERMINAL DOMAIN-CONTAINING PROTEIN"/>
    <property type="match status" value="1"/>
</dbReference>
<comment type="caution">
    <text evidence="2">The sequence shown here is derived from an EMBL/GenBank/DDBJ whole genome shotgun (WGS) entry which is preliminary data.</text>
</comment>